<accession>A0A920C7C8</accession>
<comment type="caution">
    <text evidence="1">The sequence shown here is derived from an EMBL/GenBank/DDBJ whole genome shotgun (WGS) entry which is preliminary data.</text>
</comment>
<gene>
    <name evidence="1" type="ORF">J43TS3_21490</name>
</gene>
<name>A0A920C7C8_9BACI</name>
<organism evidence="1 2">
    <name type="scientific">Ornithinibacillus bavariensis</name>
    <dbReference type="NCBI Taxonomy" id="545502"/>
    <lineage>
        <taxon>Bacteria</taxon>
        <taxon>Bacillati</taxon>
        <taxon>Bacillota</taxon>
        <taxon>Bacilli</taxon>
        <taxon>Bacillales</taxon>
        <taxon>Bacillaceae</taxon>
        <taxon>Ornithinibacillus</taxon>
    </lineage>
</organism>
<reference evidence="1" key="1">
    <citation type="submission" date="2021-03" db="EMBL/GenBank/DDBJ databases">
        <title>Antimicrobial resistance genes in bacteria isolated from Japanese honey, and their potential for conferring macrolide and lincosamide resistance in the American foulbrood pathogen Paenibacillus larvae.</title>
        <authorList>
            <person name="Okamoto M."/>
            <person name="Kumagai M."/>
            <person name="Kanamori H."/>
            <person name="Takamatsu D."/>
        </authorList>
    </citation>
    <scope>NUCLEOTIDE SEQUENCE</scope>
    <source>
        <strain evidence="1">J43TS3</strain>
    </source>
</reference>
<dbReference type="AlphaFoldDB" id="A0A920C7C8"/>
<protein>
    <submittedName>
        <fullName evidence="1">Uncharacterized protein</fullName>
    </submittedName>
</protein>
<keyword evidence="2" id="KW-1185">Reference proteome</keyword>
<dbReference type="Proteomes" id="UP000676917">
    <property type="component" value="Unassembled WGS sequence"/>
</dbReference>
<sequence length="55" mass="6567">MIGHHREAIMIEKSLVMLYKMNGISDEWDYEKRGSVFFRSKPEGHQEYNCFEKGI</sequence>
<evidence type="ECO:0000313" key="2">
    <source>
        <dbReference type="Proteomes" id="UP000676917"/>
    </source>
</evidence>
<dbReference type="EMBL" id="BORP01000004">
    <property type="protein sequence ID" value="GIO27538.1"/>
    <property type="molecule type" value="Genomic_DNA"/>
</dbReference>
<evidence type="ECO:0000313" key="1">
    <source>
        <dbReference type="EMBL" id="GIO27538.1"/>
    </source>
</evidence>
<proteinExistence type="predicted"/>